<feature type="transmembrane region" description="Helical" evidence="1">
    <location>
        <begin position="70"/>
        <end position="89"/>
    </location>
</feature>
<evidence type="ECO:0000256" key="1">
    <source>
        <dbReference type="SAM" id="Phobius"/>
    </source>
</evidence>
<dbReference type="STRING" id="1423755.FC40_GL001463"/>
<reference evidence="2 3" key="1">
    <citation type="journal article" date="2015" name="Genome Announc.">
        <title>Expanding the biotechnology potential of lactobacilli through comparative genomics of 213 strains and associated genera.</title>
        <authorList>
            <person name="Sun Z."/>
            <person name="Harris H.M."/>
            <person name="McCann A."/>
            <person name="Guo C."/>
            <person name="Argimon S."/>
            <person name="Zhang W."/>
            <person name="Yang X."/>
            <person name="Jeffery I.B."/>
            <person name="Cooney J.C."/>
            <person name="Kagawa T.F."/>
            <person name="Liu W."/>
            <person name="Song Y."/>
            <person name="Salvetti E."/>
            <person name="Wrobel A."/>
            <person name="Rasinkangas P."/>
            <person name="Parkhill J."/>
            <person name="Rea M.C."/>
            <person name="O'Sullivan O."/>
            <person name="Ritari J."/>
            <person name="Douillard F.P."/>
            <person name="Paul Ross R."/>
            <person name="Yang R."/>
            <person name="Briner A.E."/>
            <person name="Felis G.E."/>
            <person name="de Vos W.M."/>
            <person name="Barrangou R."/>
            <person name="Klaenhammer T.R."/>
            <person name="Caufield P.W."/>
            <person name="Cui Y."/>
            <person name="Zhang H."/>
            <person name="O'Toole P.W."/>
        </authorList>
    </citation>
    <scope>NUCLEOTIDE SEQUENCE [LARGE SCALE GENOMIC DNA]</scope>
    <source>
        <strain evidence="2 3">DSM 18933</strain>
    </source>
</reference>
<dbReference type="OrthoDB" id="9766854at2"/>
<sequence length="186" mass="19973">MKKINTKVIAILALCLALNVLGSKIALLLKLPIYLDTIGTLFASATTGPIGGLIVGGLTSILAGLAGDVFSYYFMPVQLIVALAAGIAYKKVAPDNFKNIWWLAFVISIFGTIVSTTITIILFHGITSSGSSIIVQLLYGAGLPKVWAVFIVQILTDYLDRLVGVYVVALAYHALKNRLNLNKVQY</sequence>
<dbReference type="Pfam" id="PF12822">
    <property type="entry name" value="ECF_trnsprt"/>
    <property type="match status" value="1"/>
</dbReference>
<keyword evidence="1" id="KW-1133">Transmembrane helix</keyword>
<dbReference type="GO" id="GO:0022857">
    <property type="term" value="F:transmembrane transporter activity"/>
    <property type="evidence" value="ECO:0007669"/>
    <property type="project" value="InterPro"/>
</dbReference>
<keyword evidence="1" id="KW-0472">Membrane</keyword>
<keyword evidence="1" id="KW-0812">Transmembrane</keyword>
<dbReference type="eggNOG" id="COG3275">
    <property type="taxonomic scope" value="Bacteria"/>
</dbReference>
<dbReference type="AlphaFoldDB" id="A0A0R1WQB1"/>
<dbReference type="PATRIC" id="fig|1423755.3.peg.1552"/>
<dbReference type="RefSeq" id="WP_025021753.1">
    <property type="nucleotide sequence ID" value="NZ_AZGD01000037.1"/>
</dbReference>
<proteinExistence type="predicted"/>
<accession>A0A0R1WQB1</accession>
<comment type="caution">
    <text evidence="2">The sequence shown here is derived from an EMBL/GenBank/DDBJ whole genome shotgun (WGS) entry which is preliminary data.</text>
</comment>
<evidence type="ECO:0000313" key="2">
    <source>
        <dbReference type="EMBL" id="KRM19613.1"/>
    </source>
</evidence>
<gene>
    <name evidence="2" type="ORF">FC40_GL001463</name>
</gene>
<feature type="transmembrane region" description="Helical" evidence="1">
    <location>
        <begin position="101"/>
        <end position="126"/>
    </location>
</feature>
<organism evidence="2 3">
    <name type="scientific">Ligilactobacillus hayakitensis DSM 18933 = JCM 14209</name>
    <dbReference type="NCBI Taxonomy" id="1423755"/>
    <lineage>
        <taxon>Bacteria</taxon>
        <taxon>Bacillati</taxon>
        <taxon>Bacillota</taxon>
        <taxon>Bacilli</taxon>
        <taxon>Lactobacillales</taxon>
        <taxon>Lactobacillaceae</taxon>
        <taxon>Ligilactobacillus</taxon>
    </lineage>
</organism>
<dbReference type="Proteomes" id="UP000051054">
    <property type="component" value="Unassembled WGS sequence"/>
</dbReference>
<feature type="transmembrane region" description="Helical" evidence="1">
    <location>
        <begin position="38"/>
        <end position="63"/>
    </location>
</feature>
<feature type="transmembrane region" description="Helical" evidence="1">
    <location>
        <begin position="133"/>
        <end position="152"/>
    </location>
</feature>
<keyword evidence="3" id="KW-1185">Reference proteome</keyword>
<dbReference type="Gene3D" id="1.10.1760.20">
    <property type="match status" value="1"/>
</dbReference>
<dbReference type="EMBL" id="AZGD01000037">
    <property type="protein sequence ID" value="KRM19613.1"/>
    <property type="molecule type" value="Genomic_DNA"/>
</dbReference>
<evidence type="ECO:0000313" key="3">
    <source>
        <dbReference type="Proteomes" id="UP000051054"/>
    </source>
</evidence>
<name>A0A0R1WQB1_9LACO</name>
<protein>
    <submittedName>
        <fullName evidence="2">Substrate-specific component of queuosine-regulated ecf transporter</fullName>
    </submittedName>
</protein>
<dbReference type="InterPro" id="IPR024529">
    <property type="entry name" value="ECF_trnsprt_substrate-spec"/>
</dbReference>